<dbReference type="EMBL" id="BAABKO010000002">
    <property type="protein sequence ID" value="GAA4773288.1"/>
    <property type="molecule type" value="Genomic_DNA"/>
</dbReference>
<comment type="similarity">
    <text evidence="1">Belongs to the cycloisomerase 2 family.</text>
</comment>
<dbReference type="Gene3D" id="2.130.10.10">
    <property type="entry name" value="YVTN repeat-like/Quinoprotein amine dehydrogenase"/>
    <property type="match status" value="2"/>
</dbReference>
<sequence>MANGYPLDEKKSGGERGGGARGEDGRVRFWIGGWGPAQGAESEGISLVTAGEAGSPLSGGMLADRGLAAQAESASWLAAHPSRDIVYAALEADGRIAAFRRTGEASLAPLGESVEAGAAVCHIQVAADGTHLVASCWGDGRVVHVPLRSDGSLGAPTTGAAAADPYAVAREPDLADVRDGEGTVDAGELLAQGATPGDIASLLTERAPDWSGAMDLRALVDGDADPSRIASLLAGGEADDGLAGLLAALGQADADPFDDPAVRGILAAVRERDMLVDAAPASSEPRPSRAHCAVALPGGRVATTDLGFDLVRIWRTSPRGLVLDHEVVLPFGVGPRHLLHHPSGHLHVVTEFSCEVFTLAQGPDGRWALRGGIAASPDVRGGDTAAELARSRDGEVLYAGIRGSDAIAVLRVRGAGETLERVALVEAGVAIPRHHVVGRDALLIAGQGSSEIVSLPLDARTGVPGRVRHRLPLASPTVLLPTR</sequence>
<feature type="region of interest" description="Disordered" evidence="2">
    <location>
        <begin position="1"/>
        <end position="24"/>
    </location>
</feature>
<proteinExistence type="inferred from homology"/>
<dbReference type="InterPro" id="IPR050282">
    <property type="entry name" value="Cycloisomerase_2"/>
</dbReference>
<comment type="caution">
    <text evidence="3">The sequence shown here is derived from an EMBL/GenBank/DDBJ whole genome shotgun (WGS) entry which is preliminary data.</text>
</comment>
<evidence type="ECO:0008006" key="5">
    <source>
        <dbReference type="Google" id="ProtNLM"/>
    </source>
</evidence>
<protein>
    <recommendedName>
        <fullName evidence="5">3-carboxymuconate cyclase</fullName>
    </recommendedName>
</protein>
<evidence type="ECO:0000313" key="4">
    <source>
        <dbReference type="Proteomes" id="UP001501645"/>
    </source>
</evidence>
<organism evidence="3 4">
    <name type="scientific">Microbacterium gilvum</name>
    <dbReference type="NCBI Taxonomy" id="1336204"/>
    <lineage>
        <taxon>Bacteria</taxon>
        <taxon>Bacillati</taxon>
        <taxon>Actinomycetota</taxon>
        <taxon>Actinomycetes</taxon>
        <taxon>Micrococcales</taxon>
        <taxon>Microbacteriaceae</taxon>
        <taxon>Microbacterium</taxon>
    </lineage>
</organism>
<evidence type="ECO:0000256" key="2">
    <source>
        <dbReference type="SAM" id="MobiDB-lite"/>
    </source>
</evidence>
<dbReference type="SUPFAM" id="SSF51004">
    <property type="entry name" value="C-terminal (heme d1) domain of cytochrome cd1-nitrite reductase"/>
    <property type="match status" value="1"/>
</dbReference>
<dbReference type="PANTHER" id="PTHR30344:SF1">
    <property type="entry name" value="6-PHOSPHOGLUCONOLACTONASE"/>
    <property type="match status" value="1"/>
</dbReference>
<evidence type="ECO:0000256" key="1">
    <source>
        <dbReference type="ARBA" id="ARBA00005564"/>
    </source>
</evidence>
<dbReference type="PANTHER" id="PTHR30344">
    <property type="entry name" value="6-PHOSPHOGLUCONOLACTONASE-RELATED"/>
    <property type="match status" value="1"/>
</dbReference>
<gene>
    <name evidence="3" type="ORF">GCM10023351_17030</name>
</gene>
<dbReference type="Proteomes" id="UP001501645">
    <property type="component" value="Unassembled WGS sequence"/>
</dbReference>
<reference evidence="4" key="1">
    <citation type="journal article" date="2019" name="Int. J. Syst. Evol. Microbiol.">
        <title>The Global Catalogue of Microorganisms (GCM) 10K type strain sequencing project: providing services to taxonomists for standard genome sequencing and annotation.</title>
        <authorList>
            <consortium name="The Broad Institute Genomics Platform"/>
            <consortium name="The Broad Institute Genome Sequencing Center for Infectious Disease"/>
            <person name="Wu L."/>
            <person name="Ma J."/>
        </authorList>
    </citation>
    <scope>NUCLEOTIDE SEQUENCE [LARGE SCALE GENOMIC DNA]</scope>
    <source>
        <strain evidence="4">JCM 18537</strain>
    </source>
</reference>
<name>A0ABP9A5I1_9MICO</name>
<accession>A0ABP9A5I1</accession>
<dbReference type="Pfam" id="PF10282">
    <property type="entry name" value="Lactonase"/>
    <property type="match status" value="2"/>
</dbReference>
<evidence type="ECO:0000313" key="3">
    <source>
        <dbReference type="EMBL" id="GAA4773288.1"/>
    </source>
</evidence>
<dbReference type="InterPro" id="IPR011048">
    <property type="entry name" value="Haem_d1_sf"/>
</dbReference>
<dbReference type="InterPro" id="IPR015943">
    <property type="entry name" value="WD40/YVTN_repeat-like_dom_sf"/>
</dbReference>
<dbReference type="InterPro" id="IPR019405">
    <property type="entry name" value="Lactonase_7-beta_prop"/>
</dbReference>
<keyword evidence="4" id="KW-1185">Reference proteome</keyword>